<dbReference type="Proteomes" id="UP000192596">
    <property type="component" value="Unassembled WGS sequence"/>
</dbReference>
<reference evidence="2" key="1">
    <citation type="submission" date="2017-03" db="EMBL/GenBank/DDBJ databases">
        <title>Genomes of endolithic fungi from Antarctica.</title>
        <authorList>
            <person name="Coleine C."/>
            <person name="Masonjones S."/>
            <person name="Stajich J.E."/>
        </authorList>
    </citation>
    <scope>NUCLEOTIDE SEQUENCE [LARGE SCALE GENOMIC DNA]</scope>
    <source>
        <strain evidence="2">CCFEE 5527</strain>
    </source>
</reference>
<accession>A0A1V8TGB6</accession>
<sequence length="192" mass="22109">MCRLPWHTVRIDSPVDREVVPPEIITSHADWDAYLASYPLNKVQDMPSYHAARKEAYRHTIFRARIDTTQNICYRQFTGPMFAPGQGMKTATEIARQAECLAVRVKLADHKIQRAFVGVKRVLAMCKGAKIVEIEVEFDVRDERRAEVFKRDLVKARESGLWQGVSVYVKLSGREGLYEDWHGRACRVMTRA</sequence>
<keyword evidence="2" id="KW-1185">Reference proteome</keyword>
<protein>
    <submittedName>
        <fullName evidence="1">Uncharacterized protein</fullName>
    </submittedName>
</protein>
<name>A0A1V8TGB6_9PEZI</name>
<comment type="caution">
    <text evidence="1">The sequence shown here is derived from an EMBL/GenBank/DDBJ whole genome shotgun (WGS) entry which is preliminary data.</text>
</comment>
<dbReference type="EMBL" id="NAJO01000009">
    <property type="protein sequence ID" value="OQO10252.1"/>
    <property type="molecule type" value="Genomic_DNA"/>
</dbReference>
<evidence type="ECO:0000313" key="2">
    <source>
        <dbReference type="Proteomes" id="UP000192596"/>
    </source>
</evidence>
<dbReference type="InParanoid" id="A0A1V8TGB6"/>
<proteinExistence type="predicted"/>
<gene>
    <name evidence="1" type="ORF">B0A48_04610</name>
</gene>
<organism evidence="1 2">
    <name type="scientific">Cryoendolithus antarcticus</name>
    <dbReference type="NCBI Taxonomy" id="1507870"/>
    <lineage>
        <taxon>Eukaryota</taxon>
        <taxon>Fungi</taxon>
        <taxon>Dikarya</taxon>
        <taxon>Ascomycota</taxon>
        <taxon>Pezizomycotina</taxon>
        <taxon>Dothideomycetes</taxon>
        <taxon>Dothideomycetidae</taxon>
        <taxon>Cladosporiales</taxon>
        <taxon>Cladosporiaceae</taxon>
        <taxon>Cryoendolithus</taxon>
    </lineage>
</organism>
<evidence type="ECO:0000313" key="1">
    <source>
        <dbReference type="EMBL" id="OQO10252.1"/>
    </source>
</evidence>
<dbReference type="AlphaFoldDB" id="A0A1V8TGB6"/>